<dbReference type="SUPFAM" id="SSF54427">
    <property type="entry name" value="NTF2-like"/>
    <property type="match status" value="1"/>
</dbReference>
<accession>A0A4R5VNB6</accession>
<evidence type="ECO:0000313" key="1">
    <source>
        <dbReference type="EMBL" id="TDK59488.1"/>
    </source>
</evidence>
<dbReference type="Proteomes" id="UP000295132">
    <property type="component" value="Unassembled WGS sequence"/>
</dbReference>
<evidence type="ECO:0008006" key="3">
    <source>
        <dbReference type="Google" id="ProtNLM"/>
    </source>
</evidence>
<proteinExistence type="predicted"/>
<dbReference type="InterPro" id="IPR032710">
    <property type="entry name" value="NTF2-like_dom_sf"/>
</dbReference>
<organism evidence="1 2">
    <name type="scientific">Bacillus salipaludis</name>
    <dbReference type="NCBI Taxonomy" id="2547811"/>
    <lineage>
        <taxon>Bacteria</taxon>
        <taxon>Bacillati</taxon>
        <taxon>Bacillota</taxon>
        <taxon>Bacilli</taxon>
        <taxon>Bacillales</taxon>
        <taxon>Bacillaceae</taxon>
        <taxon>Bacillus</taxon>
    </lineage>
</organism>
<dbReference type="Gene3D" id="3.10.450.50">
    <property type="match status" value="1"/>
</dbReference>
<gene>
    <name evidence="1" type="ORF">E2K98_19910</name>
</gene>
<name>A0A4R5VNB6_9BACI</name>
<sequence>MLHFSNGKIVEDWHLEDHLTLMQQPGVVSPKIEHLMVFKETTE</sequence>
<comment type="caution">
    <text evidence="1">The sequence shown here is derived from an EMBL/GenBank/DDBJ whole genome shotgun (WGS) entry which is preliminary data.</text>
</comment>
<dbReference type="AlphaFoldDB" id="A0A4R5VNB6"/>
<reference evidence="1 2" key="1">
    <citation type="submission" date="2019-03" db="EMBL/GenBank/DDBJ databases">
        <title>Bacillus niacini sp. nov. a Nicotinate-Metabolizing Mesophile Isolated from Soil.</title>
        <authorList>
            <person name="Zhang G."/>
        </authorList>
    </citation>
    <scope>NUCLEOTIDE SEQUENCE [LARGE SCALE GENOMIC DNA]</scope>
    <source>
        <strain evidence="1 2">WN066</strain>
    </source>
</reference>
<protein>
    <recommendedName>
        <fullName evidence="3">Ester cyclase</fullName>
    </recommendedName>
</protein>
<evidence type="ECO:0000313" key="2">
    <source>
        <dbReference type="Proteomes" id="UP000295132"/>
    </source>
</evidence>
<dbReference type="EMBL" id="SMYO01000009">
    <property type="protein sequence ID" value="TDK59488.1"/>
    <property type="molecule type" value="Genomic_DNA"/>
</dbReference>